<protein>
    <submittedName>
        <fullName evidence="2">Uncharacterized protein</fullName>
    </submittedName>
</protein>
<keyword evidence="3" id="KW-1185">Reference proteome</keyword>
<evidence type="ECO:0000313" key="2">
    <source>
        <dbReference type="EnsemblMetazoa" id="AMIN000510-PA"/>
    </source>
</evidence>
<dbReference type="Proteomes" id="UP000075920">
    <property type="component" value="Unassembled WGS sequence"/>
</dbReference>
<accession>A0A182VR29</accession>
<dbReference type="EnsemblMetazoa" id="AMIN000510-RA">
    <property type="protein sequence ID" value="AMIN000510-PA"/>
    <property type="gene ID" value="AMIN000510"/>
</dbReference>
<reference evidence="2" key="2">
    <citation type="submission" date="2020-05" db="UniProtKB">
        <authorList>
            <consortium name="EnsemblMetazoa"/>
        </authorList>
    </citation>
    <scope>IDENTIFICATION</scope>
    <source>
        <strain evidence="2">MINIMUS1</strain>
    </source>
</reference>
<organism evidence="2 3">
    <name type="scientific">Anopheles minimus</name>
    <dbReference type="NCBI Taxonomy" id="112268"/>
    <lineage>
        <taxon>Eukaryota</taxon>
        <taxon>Metazoa</taxon>
        <taxon>Ecdysozoa</taxon>
        <taxon>Arthropoda</taxon>
        <taxon>Hexapoda</taxon>
        <taxon>Insecta</taxon>
        <taxon>Pterygota</taxon>
        <taxon>Neoptera</taxon>
        <taxon>Endopterygota</taxon>
        <taxon>Diptera</taxon>
        <taxon>Nematocera</taxon>
        <taxon>Culicoidea</taxon>
        <taxon>Culicidae</taxon>
        <taxon>Anophelinae</taxon>
        <taxon>Anopheles</taxon>
    </lineage>
</organism>
<feature type="compositionally biased region" description="Polar residues" evidence="1">
    <location>
        <begin position="1524"/>
        <end position="1551"/>
    </location>
</feature>
<proteinExistence type="predicted"/>
<feature type="compositionally biased region" description="Polar residues" evidence="1">
    <location>
        <begin position="1436"/>
        <end position="1453"/>
    </location>
</feature>
<feature type="region of interest" description="Disordered" evidence="1">
    <location>
        <begin position="1492"/>
        <end position="1551"/>
    </location>
</feature>
<dbReference type="VEuPathDB" id="VectorBase:AMIN000510"/>
<feature type="compositionally biased region" description="Low complexity" evidence="1">
    <location>
        <begin position="1619"/>
        <end position="1630"/>
    </location>
</feature>
<name>A0A182VR29_9DIPT</name>
<evidence type="ECO:0000256" key="1">
    <source>
        <dbReference type="SAM" id="MobiDB-lite"/>
    </source>
</evidence>
<evidence type="ECO:0000313" key="3">
    <source>
        <dbReference type="Proteomes" id="UP000075920"/>
    </source>
</evidence>
<feature type="region of interest" description="Disordered" evidence="1">
    <location>
        <begin position="1614"/>
        <end position="1633"/>
    </location>
</feature>
<reference evidence="3" key="1">
    <citation type="submission" date="2013-03" db="EMBL/GenBank/DDBJ databases">
        <title>The Genome Sequence of Anopheles minimus MINIMUS1.</title>
        <authorList>
            <consortium name="The Broad Institute Genomics Platform"/>
            <person name="Neafsey D.E."/>
            <person name="Walton C."/>
            <person name="Walker B."/>
            <person name="Young S.K."/>
            <person name="Zeng Q."/>
            <person name="Gargeya S."/>
            <person name="Fitzgerald M."/>
            <person name="Haas B."/>
            <person name="Abouelleil A."/>
            <person name="Allen A.W."/>
            <person name="Alvarado L."/>
            <person name="Arachchi H.M."/>
            <person name="Berlin A.M."/>
            <person name="Chapman S.B."/>
            <person name="Gainer-Dewar J."/>
            <person name="Goldberg J."/>
            <person name="Griggs A."/>
            <person name="Gujja S."/>
            <person name="Hansen M."/>
            <person name="Howarth C."/>
            <person name="Imamovic A."/>
            <person name="Ireland A."/>
            <person name="Larimer J."/>
            <person name="McCowan C."/>
            <person name="Murphy C."/>
            <person name="Pearson M."/>
            <person name="Poon T.W."/>
            <person name="Priest M."/>
            <person name="Roberts A."/>
            <person name="Saif S."/>
            <person name="Shea T."/>
            <person name="Sisk P."/>
            <person name="Sykes S."/>
            <person name="Wortman J."/>
            <person name="Nusbaum C."/>
            <person name="Birren B."/>
        </authorList>
    </citation>
    <scope>NUCLEOTIDE SEQUENCE [LARGE SCALE GENOMIC DNA]</scope>
    <source>
        <strain evidence="3">MINIMUS1</strain>
    </source>
</reference>
<sequence length="1725" mass="194902">MSSGSDFKGQILKVRRQLQLSSDCISLLRTLKETQRYLDGLANEPNYTVCVAHLAKELVDWVAIKEDRDLQSVAAKECLGLIESFLKVCHYADSATRSYLVARLYNAFVALMRKDASRGRTRTKLYVARLMNRFPIENDQADLFVRVKQVVLKTIHEAKETKELTEEGADLVIEMQRNMLVHEANNARTTADGIRQSALALFRDVFDNGLAILYRLHSVSHTKAQLLYQTIMRTMLTDVKPTERELIGLLDDSVGFVETILGHTGRENDGYYQFAEFFTIFKDIRSEPYASCYQLVSRVIQLVKQTKPTEQQIEDITKHVRSVHATFPDHKLVVRVAIFITCQAIPYLYRLPQELSLVVSSTAIGLCEALMHFVRQCPPDTVPELCRTCTSSRRHLADKLLSTLLQLSIVQTRNAADQQNERNKVSYSVSRSCDLIKRKLALLEELGCERKRSLLDSTMRQSVSWLKLTLTYLREDIRTAEETVEFAQTIKLLIAIQNRYKFEFLSDLYLVRLLENSYTDRPGVASCLASVSIRLLKLLLTLRDAPSSTTSVTEDQRAAINSIVRSIMCYQMNAPETDPVRTLTILQLYDHPSFDRHGFTFDCLPTRAEKVTIFAEEMALLMRYKTSDTLPVWDYMVELTKVVDVRENCLSFGMGLYGFSETDAAKLPESLMDTLLAALKAYKPANTLERIKRTAALGIISYYTYSSDSRMLINRLREIPFKTDHLRNGEIDEILIENRLDHEAILYKQMESIRVYYGELMAILAEESFQSLWVLPSVTHISSILDNIARLYHLNYHPQRAVELQWLNLLLVAQRRDARPLDQCASLAFLLEQHQLADVQLKKQYKQQFPPNAGGSLATLEDLANRAKGLLRPAGSIDDVPHNRKLQLLNLYLGLALYYASRSELEAALRLVQRALAHVDRSSNVDSLKQLLQGRTAQIIFRLVTEYGLPWPASVLPLVFIKRMLSCFSELQKLSSEHMFTLSLATVDMTVEVLQYLIVRYDTGPMIEPYVEQLLKFVLRRGAGLRVIQLLLLYGQMYADMQKLDRCEIILLYLDQLLMLRPIVPGAEKENAKLIHDQYLALSRKSVVNSLPVSGHTISIDDLVDVEREAAPKHRIPMTFNGGRSPARNEITADETNVQQYLMFHHTPGCDCRYCSYPQYKSMAYQAAALAVRLSVLQQSKSTKHIERTYGTLIEHWRVQVYRQTLSWTVPVYRTDLTVAVVRTLLHRGQFLVRQQLFERAREVYGWALELIEDSIDPALSADIRYNIKALDYLDQQQSNTSRPKRSRSMIKVRYAELLARNGETNGTSPDMGLLTANLSNLTMKTPKTASKAVVRTRAPPKTVDRVNELLRQATSRRHQQKITDSDGIIAKRTYSASARKPKTVNIFVDSPPGRTEDPATVGKMFKPASIPSAMSGVKSKAKVPKPELFVPMDASDSTKNSNKSVSTISSEAKASYRRAGKRGMIREPATEMLEPLTPSRNLHSYKDALVTETPTCPPVPPRTTDRNDTGRKVRRLQMEEFPSLSSDSDVSTQTPQASQKRTDSPATLNGSFRDALVLGGATKQIDSSDSVIVLDDSQNSSGKVEEVIETSFELSHAISADKRTGLSLKSYSERKRLQQSSSSSAVRSVTTKRRTPLMAAKTKLTFDEPSPEPTGNGVGKQLVAEVCNTAKRGNTKLVDEKTTRSNGKQAVELVVPVDKPSTAQVVAPRISSIASRTRLRRKRI</sequence>
<dbReference type="STRING" id="112268.A0A182VR29"/>
<feature type="region of interest" description="Disordered" evidence="1">
    <location>
        <begin position="1431"/>
        <end position="1460"/>
    </location>
</feature>